<name>A0A194XCN9_MOLSC</name>
<dbReference type="GeneID" id="28822748"/>
<feature type="compositionally biased region" description="Low complexity" evidence="1">
    <location>
        <begin position="318"/>
        <end position="338"/>
    </location>
</feature>
<feature type="compositionally biased region" description="Acidic residues" evidence="1">
    <location>
        <begin position="189"/>
        <end position="200"/>
    </location>
</feature>
<feature type="compositionally biased region" description="Basic and acidic residues" evidence="1">
    <location>
        <begin position="61"/>
        <end position="82"/>
    </location>
</feature>
<accession>A0A194XCN9</accession>
<feature type="compositionally biased region" description="Pro residues" evidence="1">
    <location>
        <begin position="429"/>
        <end position="447"/>
    </location>
</feature>
<feature type="compositionally biased region" description="Polar residues" evidence="1">
    <location>
        <begin position="689"/>
        <end position="699"/>
    </location>
</feature>
<keyword evidence="3" id="KW-1185">Reference proteome</keyword>
<reference evidence="2 3" key="1">
    <citation type="submission" date="2015-10" db="EMBL/GenBank/DDBJ databases">
        <title>Full genome of DAOMC 229536 Phialocephala scopiformis, a fungal endophyte of spruce producing the potent anti-insectan compound rugulosin.</title>
        <authorList>
            <consortium name="DOE Joint Genome Institute"/>
            <person name="Walker A.K."/>
            <person name="Frasz S.L."/>
            <person name="Seifert K.A."/>
            <person name="Miller J.D."/>
            <person name="Mondo S.J."/>
            <person name="Labutti K."/>
            <person name="Lipzen A."/>
            <person name="Dockter R."/>
            <person name="Kennedy M."/>
            <person name="Grigoriev I.V."/>
            <person name="Spatafora J.W."/>
        </authorList>
    </citation>
    <scope>NUCLEOTIDE SEQUENCE [LARGE SCALE GENOMIC DNA]</scope>
    <source>
        <strain evidence="2 3">CBS 120377</strain>
    </source>
</reference>
<feature type="compositionally biased region" description="Polar residues" evidence="1">
    <location>
        <begin position="393"/>
        <end position="412"/>
    </location>
</feature>
<dbReference type="EMBL" id="KQ947413">
    <property type="protein sequence ID" value="KUJ17935.1"/>
    <property type="molecule type" value="Genomic_DNA"/>
</dbReference>
<dbReference type="AlphaFoldDB" id="A0A194XCN9"/>
<organism evidence="2 3">
    <name type="scientific">Mollisia scopiformis</name>
    <name type="common">Conifer needle endophyte fungus</name>
    <name type="synonym">Phialocephala scopiformis</name>
    <dbReference type="NCBI Taxonomy" id="149040"/>
    <lineage>
        <taxon>Eukaryota</taxon>
        <taxon>Fungi</taxon>
        <taxon>Dikarya</taxon>
        <taxon>Ascomycota</taxon>
        <taxon>Pezizomycotina</taxon>
        <taxon>Leotiomycetes</taxon>
        <taxon>Helotiales</taxon>
        <taxon>Mollisiaceae</taxon>
        <taxon>Mollisia</taxon>
    </lineage>
</organism>
<dbReference type="KEGG" id="psco:LY89DRAFT_668145"/>
<sequence>MASGDESDVGGSSTRPNDAESRRPSTTSTQGSTADPEPSQNDRASGFFGSLRTNRSYNPLSKDDQLMGRDWPPEGPRREVRGTAEPLASMNIRAPRRRRSSAPSSAGRSRQDVEAGATVENDRAGTSDSDTPRRPKGPRDGSQGPPAPPSSPASDADGVADSDGYPTQSSRENNRSRFRAAALLPGDGDVTDSDDEDDFDDIHSPVALADFGRETSMGEIDFNQQRLPNTSHRRSSDTQQLFGIESIIPSKADGSTGSSILSIRYDDHQRPNSSFPNKGYDMRGLSSNRNNTEQFDDSNSRSPSQHDNSGSLNSSFESRQQPSTRESQTRTSSSTRASNAHTLAFESRERDRFGSNTFNESRINRAPGRAPTQSFAATRSSGSEEQFGGTGRRASNQQSRPPQLRSQATHQGQDIGASGAAESWDREYPTPPMATPPMPPPPIPTPPRVRAFANFLQQHARVARNIEQASEQGQDEQKSSEQKDAGDGGYPWRLPTQETTLPSPLPGSQAAVRQATRALHNITTSNADLALVIAESDKYRRERERRPLDISVIERALGEAFNEFGRTPNSESPEIRVDPPTPQPRASTYGTGPEWTQGTGQHRKRPSSVAFSPASNLQPLREPAPFRAPLEGSGQTQGLGIFDMPSDASQQTGPSIDRAGRFNSSRGPGNGSRQDSLLANTSERKRHASTQGNRASMTDSIREPESMLRRNAQQRRLSIDTRAAGRAMQSHLSSDDRSSRGSLGRNQDTAPSSRAGSNAHDMPPPPPRGTTGNHGRSTTQAQRQSTTQRRSVPSQEQSSTSEASGGPRQSASAPPRQSSTSTTRAGPHQESILLEDESEEE</sequence>
<protein>
    <submittedName>
        <fullName evidence="2">Uncharacterized protein</fullName>
    </submittedName>
</protein>
<feature type="region of interest" description="Disordered" evidence="1">
    <location>
        <begin position="563"/>
        <end position="841"/>
    </location>
</feature>
<dbReference type="Proteomes" id="UP000070700">
    <property type="component" value="Unassembled WGS sequence"/>
</dbReference>
<feature type="compositionally biased region" description="Polar residues" evidence="1">
    <location>
        <begin position="584"/>
        <end position="600"/>
    </location>
</feature>
<feature type="compositionally biased region" description="Polar residues" evidence="1">
    <location>
        <begin position="24"/>
        <end position="43"/>
    </location>
</feature>
<proteinExistence type="predicted"/>
<feature type="compositionally biased region" description="Polar residues" evidence="1">
    <location>
        <begin position="662"/>
        <end position="681"/>
    </location>
</feature>
<gene>
    <name evidence="2" type="ORF">LY89DRAFT_668145</name>
</gene>
<feature type="region of interest" description="Disordered" evidence="1">
    <location>
        <begin position="1"/>
        <end position="511"/>
    </location>
</feature>
<evidence type="ECO:0000313" key="2">
    <source>
        <dbReference type="EMBL" id="KUJ17935.1"/>
    </source>
</evidence>
<dbReference type="RefSeq" id="XP_018072290.1">
    <property type="nucleotide sequence ID" value="XM_018213022.1"/>
</dbReference>
<feature type="compositionally biased region" description="Basic and acidic residues" evidence="1">
    <location>
        <begin position="120"/>
        <end position="139"/>
    </location>
</feature>
<feature type="compositionally biased region" description="Basic and acidic residues" evidence="1">
    <location>
        <begin position="475"/>
        <end position="486"/>
    </location>
</feature>
<dbReference type="InParanoid" id="A0A194XCN9"/>
<feature type="compositionally biased region" description="Polar residues" evidence="1">
    <location>
        <begin position="609"/>
        <end position="618"/>
    </location>
</feature>
<feature type="compositionally biased region" description="Low complexity" evidence="1">
    <location>
        <begin position="152"/>
        <end position="164"/>
    </location>
</feature>
<feature type="compositionally biased region" description="Polar residues" evidence="1">
    <location>
        <begin position="300"/>
        <end position="317"/>
    </location>
</feature>
<feature type="compositionally biased region" description="Low complexity" evidence="1">
    <location>
        <begin position="776"/>
        <end position="791"/>
    </location>
</feature>
<evidence type="ECO:0000313" key="3">
    <source>
        <dbReference type="Proteomes" id="UP000070700"/>
    </source>
</evidence>
<feature type="compositionally biased region" description="Polar residues" evidence="1">
    <location>
        <begin position="371"/>
        <end position="384"/>
    </location>
</feature>
<evidence type="ECO:0000256" key="1">
    <source>
        <dbReference type="SAM" id="MobiDB-lite"/>
    </source>
</evidence>
<feature type="compositionally biased region" description="Polar residues" evidence="1">
    <location>
        <begin position="746"/>
        <end position="756"/>
    </location>
</feature>
<feature type="compositionally biased region" description="Polar residues" evidence="1">
    <location>
        <begin position="792"/>
        <end position="824"/>
    </location>
</feature>